<dbReference type="EMBL" id="JARIHO010000118">
    <property type="protein sequence ID" value="KAJ7302263.1"/>
    <property type="molecule type" value="Genomic_DNA"/>
</dbReference>
<comment type="caution">
    <text evidence="2">The sequence shown here is derived from an EMBL/GenBank/DDBJ whole genome shotgun (WGS) entry which is preliminary data.</text>
</comment>
<evidence type="ECO:0000313" key="3">
    <source>
        <dbReference type="Proteomes" id="UP001218218"/>
    </source>
</evidence>
<accession>A0AAD6Z0C4</accession>
<feature type="non-terminal residue" evidence="2">
    <location>
        <position position="1"/>
    </location>
</feature>
<dbReference type="Proteomes" id="UP001218218">
    <property type="component" value="Unassembled WGS sequence"/>
</dbReference>
<organism evidence="2 3">
    <name type="scientific">Mycena albidolilacea</name>
    <dbReference type="NCBI Taxonomy" id="1033008"/>
    <lineage>
        <taxon>Eukaryota</taxon>
        <taxon>Fungi</taxon>
        <taxon>Dikarya</taxon>
        <taxon>Basidiomycota</taxon>
        <taxon>Agaricomycotina</taxon>
        <taxon>Agaricomycetes</taxon>
        <taxon>Agaricomycetidae</taxon>
        <taxon>Agaricales</taxon>
        <taxon>Marasmiineae</taxon>
        <taxon>Mycenaceae</taxon>
        <taxon>Mycena</taxon>
    </lineage>
</organism>
<proteinExistence type="predicted"/>
<keyword evidence="3" id="KW-1185">Reference proteome</keyword>
<dbReference type="InterPro" id="IPR058913">
    <property type="entry name" value="Integrase_dom_put"/>
</dbReference>
<gene>
    <name evidence="2" type="ORF">DFH08DRAFT_651245</name>
</gene>
<dbReference type="AlphaFoldDB" id="A0AAD6Z0C4"/>
<feature type="non-terminal residue" evidence="2">
    <location>
        <position position="191"/>
    </location>
</feature>
<sequence>IPAVELRTAEQSLADMINALNDARHQSSDLPRAPILVFTSWTSSGGWWWVEIDPNVLAPALELRGPTHLQNVSNVSSRTIQCHALEYGLVEPGIPVHTDIQQADSSVSCTYTSTWISRLVQSRFALSLFYPLALHSRVNTGLICFKVVIHCFIDGKSHLITGIRASSNNRAQMVLNLFCKAVNRYGLPSQV</sequence>
<evidence type="ECO:0000313" key="2">
    <source>
        <dbReference type="EMBL" id="KAJ7302263.1"/>
    </source>
</evidence>
<protein>
    <recommendedName>
        <fullName evidence="1">Integrase core domain-containing protein</fullName>
    </recommendedName>
</protein>
<reference evidence="2" key="1">
    <citation type="submission" date="2023-03" db="EMBL/GenBank/DDBJ databases">
        <title>Massive genome expansion in bonnet fungi (Mycena s.s.) driven by repeated elements and novel gene families across ecological guilds.</title>
        <authorList>
            <consortium name="Lawrence Berkeley National Laboratory"/>
            <person name="Harder C.B."/>
            <person name="Miyauchi S."/>
            <person name="Viragh M."/>
            <person name="Kuo A."/>
            <person name="Thoen E."/>
            <person name="Andreopoulos B."/>
            <person name="Lu D."/>
            <person name="Skrede I."/>
            <person name="Drula E."/>
            <person name="Henrissat B."/>
            <person name="Morin E."/>
            <person name="Kohler A."/>
            <person name="Barry K."/>
            <person name="LaButti K."/>
            <person name="Morin E."/>
            <person name="Salamov A."/>
            <person name="Lipzen A."/>
            <person name="Mereny Z."/>
            <person name="Hegedus B."/>
            <person name="Baldrian P."/>
            <person name="Stursova M."/>
            <person name="Weitz H."/>
            <person name="Taylor A."/>
            <person name="Grigoriev I.V."/>
            <person name="Nagy L.G."/>
            <person name="Martin F."/>
            <person name="Kauserud H."/>
        </authorList>
    </citation>
    <scope>NUCLEOTIDE SEQUENCE</scope>
    <source>
        <strain evidence="2">CBHHK002</strain>
    </source>
</reference>
<dbReference type="Pfam" id="PF24764">
    <property type="entry name" value="rva_4"/>
    <property type="match status" value="1"/>
</dbReference>
<evidence type="ECO:0000259" key="1">
    <source>
        <dbReference type="Pfam" id="PF24764"/>
    </source>
</evidence>
<name>A0AAD6Z0C4_9AGAR</name>
<feature type="domain" description="Integrase core" evidence="1">
    <location>
        <begin position="135"/>
        <end position="191"/>
    </location>
</feature>